<gene>
    <name evidence="1" type="ORF">DPMN_160395</name>
</gene>
<dbReference type="AlphaFoldDB" id="A0A9D4IQ32"/>
<sequence>MQWCRLTESIVTQEKDGLRTGQTKTTHLSHLTEDAFHVRKTMNAAKIDLQKAVKNGKIVI</sequence>
<dbReference type="Proteomes" id="UP000828390">
    <property type="component" value="Unassembled WGS sequence"/>
</dbReference>
<reference evidence="1" key="2">
    <citation type="submission" date="2020-11" db="EMBL/GenBank/DDBJ databases">
        <authorList>
            <person name="McCartney M.A."/>
            <person name="Auch B."/>
            <person name="Kono T."/>
            <person name="Mallez S."/>
            <person name="Becker A."/>
            <person name="Gohl D.M."/>
            <person name="Silverstein K.A.T."/>
            <person name="Koren S."/>
            <person name="Bechman K.B."/>
            <person name="Herman A."/>
            <person name="Abrahante J.E."/>
            <person name="Garbe J."/>
        </authorList>
    </citation>
    <scope>NUCLEOTIDE SEQUENCE</scope>
    <source>
        <strain evidence="1">Duluth1</strain>
        <tissue evidence="1">Whole animal</tissue>
    </source>
</reference>
<dbReference type="EMBL" id="JAIWYP010000008">
    <property type="protein sequence ID" value="KAH3782480.1"/>
    <property type="molecule type" value="Genomic_DNA"/>
</dbReference>
<evidence type="ECO:0000313" key="1">
    <source>
        <dbReference type="EMBL" id="KAH3782480.1"/>
    </source>
</evidence>
<comment type="caution">
    <text evidence="1">The sequence shown here is derived from an EMBL/GenBank/DDBJ whole genome shotgun (WGS) entry which is preliminary data.</text>
</comment>
<protein>
    <submittedName>
        <fullName evidence="1">Uncharacterized protein</fullName>
    </submittedName>
</protein>
<reference evidence="1" key="1">
    <citation type="journal article" date="2019" name="bioRxiv">
        <title>The Genome of the Zebra Mussel, Dreissena polymorpha: A Resource for Invasive Species Research.</title>
        <authorList>
            <person name="McCartney M.A."/>
            <person name="Auch B."/>
            <person name="Kono T."/>
            <person name="Mallez S."/>
            <person name="Zhang Y."/>
            <person name="Obille A."/>
            <person name="Becker A."/>
            <person name="Abrahante J.E."/>
            <person name="Garbe J."/>
            <person name="Badalamenti J.P."/>
            <person name="Herman A."/>
            <person name="Mangelson H."/>
            <person name="Liachko I."/>
            <person name="Sullivan S."/>
            <person name="Sone E.D."/>
            <person name="Koren S."/>
            <person name="Silverstein K.A.T."/>
            <person name="Beckman K.B."/>
            <person name="Gohl D.M."/>
        </authorList>
    </citation>
    <scope>NUCLEOTIDE SEQUENCE</scope>
    <source>
        <strain evidence="1">Duluth1</strain>
        <tissue evidence="1">Whole animal</tissue>
    </source>
</reference>
<evidence type="ECO:0000313" key="2">
    <source>
        <dbReference type="Proteomes" id="UP000828390"/>
    </source>
</evidence>
<organism evidence="1 2">
    <name type="scientific">Dreissena polymorpha</name>
    <name type="common">Zebra mussel</name>
    <name type="synonym">Mytilus polymorpha</name>
    <dbReference type="NCBI Taxonomy" id="45954"/>
    <lineage>
        <taxon>Eukaryota</taxon>
        <taxon>Metazoa</taxon>
        <taxon>Spiralia</taxon>
        <taxon>Lophotrochozoa</taxon>
        <taxon>Mollusca</taxon>
        <taxon>Bivalvia</taxon>
        <taxon>Autobranchia</taxon>
        <taxon>Heteroconchia</taxon>
        <taxon>Euheterodonta</taxon>
        <taxon>Imparidentia</taxon>
        <taxon>Neoheterodontei</taxon>
        <taxon>Myida</taxon>
        <taxon>Dreissenoidea</taxon>
        <taxon>Dreissenidae</taxon>
        <taxon>Dreissena</taxon>
    </lineage>
</organism>
<name>A0A9D4IQ32_DREPO</name>
<accession>A0A9D4IQ32</accession>
<proteinExistence type="predicted"/>
<keyword evidence="2" id="KW-1185">Reference proteome</keyword>